<dbReference type="EMBL" id="CCBQ010000004">
    <property type="protein sequence ID" value="CDO91847.1"/>
    <property type="molecule type" value="Genomic_DNA"/>
</dbReference>
<dbReference type="AlphaFoldDB" id="A0A0A8L146"/>
<protein>
    <submittedName>
        <fullName evidence="2">WGS project CCBQ000000000 data, contig 00107</fullName>
    </submittedName>
</protein>
<dbReference type="GO" id="GO:0008033">
    <property type="term" value="P:tRNA processing"/>
    <property type="evidence" value="ECO:0007669"/>
    <property type="project" value="TreeGrafter"/>
</dbReference>
<evidence type="ECO:0000313" key="2">
    <source>
        <dbReference type="EMBL" id="CDO91847.1"/>
    </source>
</evidence>
<organism evidence="2 3">
    <name type="scientific">Kluyveromyces dobzhanskii CBS 2104</name>
    <dbReference type="NCBI Taxonomy" id="1427455"/>
    <lineage>
        <taxon>Eukaryota</taxon>
        <taxon>Fungi</taxon>
        <taxon>Dikarya</taxon>
        <taxon>Ascomycota</taxon>
        <taxon>Saccharomycotina</taxon>
        <taxon>Saccharomycetes</taxon>
        <taxon>Saccharomycetales</taxon>
        <taxon>Saccharomycetaceae</taxon>
        <taxon>Kluyveromyces</taxon>
    </lineage>
</organism>
<dbReference type="Pfam" id="PF04032">
    <property type="entry name" value="Rpr2"/>
    <property type="match status" value="1"/>
</dbReference>
<dbReference type="OrthoDB" id="4066853at2759"/>
<gene>
    <name evidence="2" type="ORF">KLDO_g179</name>
</gene>
<dbReference type="PANTHER" id="PTHR14742:SF3">
    <property type="entry name" value="RIBONUCLEASE MRP PROTEIN SUBUNIT SNM1"/>
    <property type="match status" value="1"/>
</dbReference>
<dbReference type="Proteomes" id="UP000031516">
    <property type="component" value="Unassembled WGS sequence"/>
</dbReference>
<dbReference type="GO" id="GO:0005655">
    <property type="term" value="C:nucleolar ribonuclease P complex"/>
    <property type="evidence" value="ECO:0007669"/>
    <property type="project" value="TreeGrafter"/>
</dbReference>
<dbReference type="PANTHER" id="PTHR14742">
    <property type="entry name" value="RIBONUCLEASE P SUBUNIT P21"/>
    <property type="match status" value="1"/>
</dbReference>
<feature type="region of interest" description="Disordered" evidence="1">
    <location>
        <begin position="129"/>
        <end position="169"/>
    </location>
</feature>
<evidence type="ECO:0000313" key="3">
    <source>
        <dbReference type="Proteomes" id="UP000031516"/>
    </source>
</evidence>
<evidence type="ECO:0000256" key="1">
    <source>
        <dbReference type="SAM" id="MobiDB-lite"/>
    </source>
</evidence>
<proteinExistence type="predicted"/>
<name>A0A0A8L146_9SACH</name>
<accession>A0A0A8L146</accession>
<reference evidence="2 3" key="1">
    <citation type="submission" date="2014-03" db="EMBL/GenBank/DDBJ databases">
        <title>The genome of Kluyveromyces dobzhanskii.</title>
        <authorList>
            <person name="Nystedt B."/>
            <person name="Astrom S."/>
        </authorList>
    </citation>
    <scope>NUCLEOTIDE SEQUENCE [LARGE SCALE GENOMIC DNA]</scope>
    <source>
        <strain evidence="2 3">CBS 2104</strain>
    </source>
</reference>
<dbReference type="InterPro" id="IPR007175">
    <property type="entry name" value="Rpr2/Snm1/Rpp21"/>
</dbReference>
<sequence>MIHHVQRLGEPQLSGLYLKSFYNTSKRYRLPLPDDIRGDNTKFCGNCGCVRVAGYNLTMSFYTETEDEGMVIQKLKYTCHHCQEDHVFEVDKTENKAASSSREASPKVEIQWPKRSSLEDVEKVKKNITAKERAKKRKQSTLSNLLASKKGKEESKKNTVSLSLMDFMK</sequence>
<comment type="caution">
    <text evidence="2">The sequence shown here is derived from an EMBL/GenBank/DDBJ whole genome shotgun (WGS) entry which is preliminary data.</text>
</comment>
<keyword evidence="3" id="KW-1185">Reference proteome</keyword>